<dbReference type="HOGENOM" id="CLU_077636_1_0_4"/>
<dbReference type="Proteomes" id="UP000017184">
    <property type="component" value="Chromosome"/>
</dbReference>
<gene>
    <name evidence="5 8" type="primary">rimM</name>
    <name evidence="8" type="ORF">Cenrod_1828</name>
</gene>
<evidence type="ECO:0000256" key="5">
    <source>
        <dbReference type="HAMAP-Rule" id="MF_00014"/>
    </source>
</evidence>
<comment type="subunit">
    <text evidence="5">Binds ribosomal protein uS19.</text>
</comment>
<comment type="function">
    <text evidence="5">An accessory protein needed during the final step in the assembly of 30S ribosomal subunit, possibly for assembly of the head region. Essential for efficient processing of 16S rRNA. May be needed both before and after RbfA during the maturation of 16S rRNA. It has affinity for free ribosomal 30S subunits but not for 70S ribosomes.</text>
</comment>
<keyword evidence="3 5" id="KW-0698">rRNA processing</keyword>
<dbReference type="GO" id="GO:0006364">
    <property type="term" value="P:rRNA processing"/>
    <property type="evidence" value="ECO:0007669"/>
    <property type="project" value="UniProtKB-UniRule"/>
</dbReference>
<evidence type="ECO:0000313" key="8">
    <source>
        <dbReference type="EMBL" id="AGX87912.1"/>
    </source>
</evidence>
<dbReference type="GO" id="GO:0005737">
    <property type="term" value="C:cytoplasm"/>
    <property type="evidence" value="ECO:0007669"/>
    <property type="project" value="UniProtKB-SubCell"/>
</dbReference>
<dbReference type="PANTHER" id="PTHR33692:SF1">
    <property type="entry name" value="RIBOSOME MATURATION FACTOR RIMM"/>
    <property type="match status" value="1"/>
</dbReference>
<evidence type="ECO:0000256" key="2">
    <source>
        <dbReference type="ARBA" id="ARBA00022517"/>
    </source>
</evidence>
<keyword evidence="2 5" id="KW-0690">Ribosome biogenesis</keyword>
<name>U5N953_9BURK</name>
<dbReference type="HAMAP" id="MF_00014">
    <property type="entry name" value="Ribosome_mat_RimM"/>
    <property type="match status" value="1"/>
</dbReference>
<organism evidence="8 9">
    <name type="scientific">Candidatus Symbiobacter mobilis CR</name>
    <dbReference type="NCBI Taxonomy" id="946483"/>
    <lineage>
        <taxon>Bacteria</taxon>
        <taxon>Pseudomonadati</taxon>
        <taxon>Pseudomonadota</taxon>
        <taxon>Betaproteobacteria</taxon>
        <taxon>Burkholderiales</taxon>
        <taxon>Comamonadaceae</taxon>
    </lineage>
</organism>
<dbReference type="InterPro" id="IPR009000">
    <property type="entry name" value="Transl_B-barrel_sf"/>
</dbReference>
<keyword evidence="4 5" id="KW-0143">Chaperone</keyword>
<evidence type="ECO:0000259" key="6">
    <source>
        <dbReference type="Pfam" id="PF01782"/>
    </source>
</evidence>
<dbReference type="Pfam" id="PF24986">
    <property type="entry name" value="PRC_RimM"/>
    <property type="match status" value="1"/>
</dbReference>
<dbReference type="SUPFAM" id="SSF50447">
    <property type="entry name" value="Translation proteins"/>
    <property type="match status" value="1"/>
</dbReference>
<dbReference type="Gene3D" id="2.40.30.60">
    <property type="entry name" value="RimM"/>
    <property type="match status" value="1"/>
</dbReference>
<comment type="domain">
    <text evidence="5">The PRC barrel domain binds ribosomal protein uS19.</text>
</comment>
<evidence type="ECO:0000256" key="4">
    <source>
        <dbReference type="ARBA" id="ARBA00023186"/>
    </source>
</evidence>
<proteinExistence type="inferred from homology"/>
<reference evidence="8 9" key="1">
    <citation type="journal article" date="2013" name="Genome Biol.">
        <title>Genomic analysis reveals key aspects of prokaryotic symbiosis in the phototrophic consortium "Chlorochromatium aggregatum".</title>
        <authorList>
            <person name="Liu Z."/>
            <person name="Muller J."/>
            <person name="Li T."/>
            <person name="Alvey R.M."/>
            <person name="Vogl K."/>
            <person name="Frigaard N.U."/>
            <person name="Rockwell N.C."/>
            <person name="Boyd E.S."/>
            <person name="Tomsho L.P."/>
            <person name="Schuster S.C."/>
            <person name="Henke P."/>
            <person name="Rohde M."/>
            <person name="Overmann J."/>
            <person name="Bryant D.A."/>
        </authorList>
    </citation>
    <scope>NUCLEOTIDE SEQUENCE [LARGE SCALE GENOMIC DNA]</scope>
    <source>
        <strain evidence="8">CR</strain>
    </source>
</reference>
<dbReference type="NCBIfam" id="TIGR02273">
    <property type="entry name" value="16S_RimM"/>
    <property type="match status" value="1"/>
</dbReference>
<dbReference type="InterPro" id="IPR011961">
    <property type="entry name" value="RimM"/>
</dbReference>
<dbReference type="InterPro" id="IPR002676">
    <property type="entry name" value="RimM_N"/>
</dbReference>
<dbReference type="KEGG" id="cbx:Cenrod_1828"/>
<feature type="domain" description="Ribosome maturation factor RimM PRC barrel" evidence="7">
    <location>
        <begin position="134"/>
        <end position="196"/>
    </location>
</feature>
<protein>
    <recommendedName>
        <fullName evidence="5">Ribosome maturation factor RimM</fullName>
    </recommendedName>
</protein>
<dbReference type="RefSeq" id="WP_022774352.1">
    <property type="nucleotide sequence ID" value="NC_022576.1"/>
</dbReference>
<evidence type="ECO:0000259" key="7">
    <source>
        <dbReference type="Pfam" id="PF24986"/>
    </source>
</evidence>
<dbReference type="GO" id="GO:0042274">
    <property type="term" value="P:ribosomal small subunit biogenesis"/>
    <property type="evidence" value="ECO:0007669"/>
    <property type="project" value="UniProtKB-UniRule"/>
</dbReference>
<dbReference type="eggNOG" id="COG0806">
    <property type="taxonomic scope" value="Bacteria"/>
</dbReference>
<dbReference type="InterPro" id="IPR036976">
    <property type="entry name" value="RimM_N_sf"/>
</dbReference>
<sequence length="199" mass="22103">MFPPVAPTATGECNAPAQWPEDLVEVARVQGAWGVRGWLRLVAHSPEPVALLAASRWYYTYSACRNAPLPADGNDEQRVRGVWSVRQSRRHSGNVVADIEGIVDRTMAQSWAGAVVAVRKADFPRLGNDEYYLVDLIGMRVQNRQGVYLGSVAKFFPTGPHWVLVLDGERSRMVPFVSAYVDTVDTALRSIVVDWHPDD</sequence>
<keyword evidence="1 5" id="KW-0963">Cytoplasm</keyword>
<accession>U5N953</accession>
<dbReference type="GO" id="GO:0005840">
    <property type="term" value="C:ribosome"/>
    <property type="evidence" value="ECO:0007669"/>
    <property type="project" value="InterPro"/>
</dbReference>
<evidence type="ECO:0000256" key="3">
    <source>
        <dbReference type="ARBA" id="ARBA00022552"/>
    </source>
</evidence>
<feature type="domain" description="RimM N-terminal" evidence="6">
    <location>
        <begin position="26"/>
        <end position="121"/>
    </location>
</feature>
<dbReference type="SUPFAM" id="SSF50346">
    <property type="entry name" value="PRC-barrel domain"/>
    <property type="match status" value="1"/>
</dbReference>
<dbReference type="PANTHER" id="PTHR33692">
    <property type="entry name" value="RIBOSOME MATURATION FACTOR RIMM"/>
    <property type="match status" value="1"/>
</dbReference>
<dbReference type="Gene3D" id="2.30.30.240">
    <property type="entry name" value="PRC-barrel domain"/>
    <property type="match status" value="1"/>
</dbReference>
<dbReference type="InterPro" id="IPR056792">
    <property type="entry name" value="PRC_RimM"/>
</dbReference>
<dbReference type="AlphaFoldDB" id="U5N953"/>
<dbReference type="InterPro" id="IPR011033">
    <property type="entry name" value="PRC_barrel-like_sf"/>
</dbReference>
<keyword evidence="9" id="KW-1185">Reference proteome</keyword>
<comment type="subcellular location">
    <subcellularLocation>
        <location evidence="5">Cytoplasm</location>
    </subcellularLocation>
</comment>
<comment type="similarity">
    <text evidence="5">Belongs to the RimM family.</text>
</comment>
<evidence type="ECO:0000313" key="9">
    <source>
        <dbReference type="Proteomes" id="UP000017184"/>
    </source>
</evidence>
<evidence type="ECO:0000256" key="1">
    <source>
        <dbReference type="ARBA" id="ARBA00022490"/>
    </source>
</evidence>
<dbReference type="Pfam" id="PF01782">
    <property type="entry name" value="RimM"/>
    <property type="match status" value="1"/>
</dbReference>
<dbReference type="EMBL" id="CP004885">
    <property type="protein sequence ID" value="AGX87912.1"/>
    <property type="molecule type" value="Genomic_DNA"/>
</dbReference>
<dbReference type="GO" id="GO:0043022">
    <property type="term" value="F:ribosome binding"/>
    <property type="evidence" value="ECO:0007669"/>
    <property type="project" value="InterPro"/>
</dbReference>
<dbReference type="STRING" id="946483.Cenrod_1828"/>